<feature type="domain" description="V-SNARE coiled-coil homology" evidence="13">
    <location>
        <begin position="138"/>
        <end position="198"/>
    </location>
</feature>
<evidence type="ECO:0000256" key="1">
    <source>
        <dbReference type="ARBA" id="ARBA00004444"/>
    </source>
</evidence>
<keyword evidence="14" id="KW-1185">Reference proteome</keyword>
<evidence type="ECO:0000259" key="12">
    <source>
        <dbReference type="PROSITE" id="PS50859"/>
    </source>
</evidence>
<keyword evidence="11" id="KW-0175">Coiled coil</keyword>
<dbReference type="Gene3D" id="1.20.5.110">
    <property type="match status" value="1"/>
</dbReference>
<dbReference type="PROSITE" id="PS50892">
    <property type="entry name" value="V_SNARE"/>
    <property type="match status" value="1"/>
</dbReference>
<dbReference type="CDD" id="cd14824">
    <property type="entry name" value="Longin"/>
    <property type="match status" value="1"/>
</dbReference>
<dbReference type="GO" id="GO:0015031">
    <property type="term" value="P:protein transport"/>
    <property type="evidence" value="ECO:0007669"/>
    <property type="project" value="UniProtKB-KW"/>
</dbReference>
<dbReference type="FunFam" id="3.30.450.50:FF:000013">
    <property type="entry name" value="Synaptobrevin homolog YKT6"/>
    <property type="match status" value="1"/>
</dbReference>
<dbReference type="SUPFAM" id="SSF64356">
    <property type="entry name" value="SNARE-like"/>
    <property type="match status" value="1"/>
</dbReference>
<dbReference type="AlphaFoldDB" id="A0A6P8FBA2"/>
<sequence>MKLFSIGLFYKEGTKTNLLKAAYELSSFSFFQRSSVQEFMAFTCSLIVERSACGSRSSVKEKEYMCHAYVRDDGLSTVVVADSEYPQRVAFSLIDKVLDEFTCQVDSSRWTTGSPDTIRYTGLDSYLAKYQNPKEADALTKVQAEVEETKVILHNTMESLLQRGEKLDDLVQRSEHLGDTSKAFYKTARKHNSCCKMM</sequence>
<evidence type="ECO:0000256" key="10">
    <source>
        <dbReference type="ARBA" id="ARBA00025701"/>
    </source>
</evidence>
<keyword evidence="6" id="KW-0564">Palmitate</keyword>
<name>A0A6P8FBA2_CLUHA</name>
<evidence type="ECO:0000256" key="3">
    <source>
        <dbReference type="ARBA" id="ARBA00022481"/>
    </source>
</evidence>
<dbReference type="Gene3D" id="3.30.450.50">
    <property type="entry name" value="Longin domain"/>
    <property type="match status" value="1"/>
</dbReference>
<keyword evidence="5" id="KW-0472">Membrane</keyword>
<evidence type="ECO:0000259" key="13">
    <source>
        <dbReference type="PROSITE" id="PS50892"/>
    </source>
</evidence>
<feature type="domain" description="Longin" evidence="12">
    <location>
        <begin position="8"/>
        <end position="127"/>
    </location>
</feature>
<dbReference type="CDD" id="cd15867">
    <property type="entry name" value="R-SNARE_YKT6"/>
    <property type="match status" value="1"/>
</dbReference>
<dbReference type="GO" id="GO:0006888">
    <property type="term" value="P:endoplasmic reticulum to Golgi vesicle-mediated transport"/>
    <property type="evidence" value="ECO:0007669"/>
    <property type="project" value="TreeGrafter"/>
</dbReference>
<organism evidence="14 15">
    <name type="scientific">Clupea harengus</name>
    <name type="common">Atlantic herring</name>
    <dbReference type="NCBI Taxonomy" id="7950"/>
    <lineage>
        <taxon>Eukaryota</taxon>
        <taxon>Metazoa</taxon>
        <taxon>Chordata</taxon>
        <taxon>Craniata</taxon>
        <taxon>Vertebrata</taxon>
        <taxon>Euteleostomi</taxon>
        <taxon>Actinopterygii</taxon>
        <taxon>Neopterygii</taxon>
        <taxon>Teleostei</taxon>
        <taxon>Clupei</taxon>
        <taxon>Clupeiformes</taxon>
        <taxon>Clupeoidei</taxon>
        <taxon>Clupeidae</taxon>
        <taxon>Clupea</taxon>
    </lineage>
</organism>
<comment type="subcellular location">
    <subcellularLocation>
        <location evidence="10">Cytoplasmic vesicle membrane</location>
        <topology evidence="10">Lipid-anchor</topology>
        <orientation evidence="10">Cytoplasmic side</orientation>
    </subcellularLocation>
    <subcellularLocation>
        <location evidence="1">Golgi apparatus membrane</location>
        <topology evidence="1">Lipid-anchor</topology>
        <orientation evidence="1">Cytoplasmic side</orientation>
    </subcellularLocation>
</comment>
<dbReference type="PANTHER" id="PTHR45806">
    <property type="entry name" value="SYNAPTOBREVIN HOMOLOG YKT6"/>
    <property type="match status" value="1"/>
</dbReference>
<evidence type="ECO:0000256" key="2">
    <source>
        <dbReference type="ARBA" id="ARBA00008025"/>
    </source>
</evidence>
<dbReference type="InterPro" id="IPR010908">
    <property type="entry name" value="Longin_dom"/>
</dbReference>
<keyword evidence="8" id="KW-0636">Prenylation</keyword>
<dbReference type="GO" id="GO:0030659">
    <property type="term" value="C:cytoplasmic vesicle membrane"/>
    <property type="evidence" value="ECO:0007669"/>
    <property type="project" value="UniProtKB-SubCell"/>
</dbReference>
<comment type="similarity">
    <text evidence="2">Belongs to the synaptobrevin family.</text>
</comment>
<keyword evidence="7" id="KW-0449">Lipoprotein</keyword>
<dbReference type="RefSeq" id="XP_031425793.1">
    <property type="nucleotide sequence ID" value="XM_031569933.2"/>
</dbReference>
<dbReference type="OrthoDB" id="27923at2759"/>
<evidence type="ECO:0000313" key="14">
    <source>
        <dbReference type="Proteomes" id="UP000515152"/>
    </source>
</evidence>
<evidence type="ECO:0000313" key="15">
    <source>
        <dbReference type="RefSeq" id="XP_031425793.1"/>
    </source>
</evidence>
<keyword evidence="3" id="KW-0488">Methylation</keyword>
<evidence type="ECO:0000256" key="9">
    <source>
        <dbReference type="ARBA" id="ARBA00025256"/>
    </source>
</evidence>
<evidence type="ECO:0000256" key="4">
    <source>
        <dbReference type="ARBA" id="ARBA00022927"/>
    </source>
</evidence>
<evidence type="ECO:0000256" key="11">
    <source>
        <dbReference type="PROSITE-ProRule" id="PRU00290"/>
    </source>
</evidence>
<dbReference type="GeneID" id="105903592"/>
<evidence type="ECO:0000256" key="6">
    <source>
        <dbReference type="ARBA" id="ARBA00023139"/>
    </source>
</evidence>
<dbReference type="KEGG" id="char:105903592"/>
<dbReference type="PROSITE" id="PS50859">
    <property type="entry name" value="LONGIN"/>
    <property type="match status" value="1"/>
</dbReference>
<dbReference type="Pfam" id="PF13774">
    <property type="entry name" value="Longin"/>
    <property type="match status" value="1"/>
</dbReference>
<dbReference type="InterPro" id="IPR042855">
    <property type="entry name" value="V_SNARE_CC"/>
</dbReference>
<keyword evidence="4" id="KW-0653">Protein transport</keyword>
<gene>
    <name evidence="15" type="primary">LOC105903592</name>
</gene>
<evidence type="ECO:0000256" key="7">
    <source>
        <dbReference type="ARBA" id="ARBA00023288"/>
    </source>
</evidence>
<evidence type="ECO:0000256" key="8">
    <source>
        <dbReference type="ARBA" id="ARBA00023289"/>
    </source>
</evidence>
<keyword evidence="4" id="KW-0813">Transport</keyword>
<dbReference type="GO" id="GO:0005484">
    <property type="term" value="F:SNAP receptor activity"/>
    <property type="evidence" value="ECO:0007669"/>
    <property type="project" value="TreeGrafter"/>
</dbReference>
<dbReference type="SUPFAM" id="SSF58038">
    <property type="entry name" value="SNARE fusion complex"/>
    <property type="match status" value="1"/>
</dbReference>
<evidence type="ECO:0000256" key="5">
    <source>
        <dbReference type="ARBA" id="ARBA00023136"/>
    </source>
</evidence>
<protein>
    <submittedName>
        <fullName evidence="15">Synaptobrevin homolog YKT6</fullName>
    </submittedName>
</protein>
<reference evidence="15" key="1">
    <citation type="submission" date="2025-08" db="UniProtKB">
        <authorList>
            <consortium name="RefSeq"/>
        </authorList>
    </citation>
    <scope>IDENTIFICATION</scope>
</reference>
<accession>A0A6P8FBA2</accession>
<dbReference type="InterPro" id="IPR011012">
    <property type="entry name" value="Longin-like_dom_sf"/>
</dbReference>
<dbReference type="Proteomes" id="UP000515152">
    <property type="component" value="Chromosome 7"/>
</dbReference>
<dbReference type="Pfam" id="PF00957">
    <property type="entry name" value="Synaptobrevin"/>
    <property type="match status" value="1"/>
</dbReference>
<dbReference type="SMART" id="SM01270">
    <property type="entry name" value="Longin"/>
    <property type="match status" value="1"/>
</dbReference>
<dbReference type="InterPro" id="IPR045848">
    <property type="entry name" value="R-SNARE_YKT6"/>
</dbReference>
<dbReference type="GO" id="GO:0000139">
    <property type="term" value="C:Golgi membrane"/>
    <property type="evidence" value="ECO:0007669"/>
    <property type="project" value="UniProtKB-SubCell"/>
</dbReference>
<proteinExistence type="inferred from homology"/>
<dbReference type="PANTHER" id="PTHR45806:SF1">
    <property type="entry name" value="SYNAPTOBREVIN HOMOLOG YKT6"/>
    <property type="match status" value="1"/>
</dbReference>
<comment type="function">
    <text evidence="9">Vesicular soluble NSF attachment protein receptor (v-SNARE) mediating vesicle docking and fusion to a specific acceptor cellular compartment. Functions in endoplasmic reticulum to Golgi transport; as part of a SNARE complex composed of GOSR1, GOSR2 and STX5. Functions in early/recycling endosome to TGN transport; as part of a SNARE complex composed of BET1L, GOSR1 and STX5. Has a S-palmitoyl transferase activity.</text>
</comment>